<keyword evidence="2" id="KW-0489">Methyltransferase</keyword>
<dbReference type="InterPro" id="IPR010426">
    <property type="entry name" value="MTTB_MeTrfase"/>
</dbReference>
<feature type="compositionally biased region" description="Polar residues" evidence="4">
    <location>
        <begin position="491"/>
        <end position="501"/>
    </location>
</feature>
<keyword evidence="3" id="KW-0808">Transferase</keyword>
<organism evidence="5 6">
    <name type="scientific">Desulfosarcina widdelii</name>
    <dbReference type="NCBI Taxonomy" id="947919"/>
    <lineage>
        <taxon>Bacteria</taxon>
        <taxon>Pseudomonadati</taxon>
        <taxon>Thermodesulfobacteriota</taxon>
        <taxon>Desulfobacteria</taxon>
        <taxon>Desulfobacterales</taxon>
        <taxon>Desulfosarcinaceae</taxon>
        <taxon>Desulfosarcina</taxon>
    </lineage>
</organism>
<dbReference type="Pfam" id="PF06253">
    <property type="entry name" value="MTTB"/>
    <property type="match status" value="1"/>
</dbReference>
<evidence type="ECO:0000313" key="6">
    <source>
        <dbReference type="Proteomes" id="UP000427769"/>
    </source>
</evidence>
<protein>
    <recommendedName>
        <fullName evidence="7">Trimethylamine methyltransferase</fullName>
    </recommendedName>
</protein>
<gene>
    <name evidence="5" type="ORF">DSCW_61500</name>
</gene>
<evidence type="ECO:0000313" key="5">
    <source>
        <dbReference type="EMBL" id="BBO78733.1"/>
    </source>
</evidence>
<evidence type="ECO:0000256" key="2">
    <source>
        <dbReference type="ARBA" id="ARBA00022603"/>
    </source>
</evidence>
<dbReference type="KEGG" id="dwd:DSCW_61500"/>
<name>A0A5K7ZGB2_9BACT</name>
<evidence type="ECO:0000256" key="1">
    <source>
        <dbReference type="ARBA" id="ARBA00007137"/>
    </source>
</evidence>
<sequence length="501" mass="56058">MRKRAKKIIRMFDDAVAAEQRYQFQNAKKVYKKIACHYPGSPEADIAAGRIVEMDALSNELRIYKRIDRNARKILTEIGMDVANSPAIMELLMEADAIDTDCEKALFVPIREDYLEECIERVSTDMPEDPGENAFGTGATPPFLLRPERDDLSPATREEFTEIVETAAQFTDSLGILSVPVATDRTMSDYEAAILMERYFSDLKMTCTRRMSDEECNFFSDRDDWLDGTSLIAGMTFMPNMVEPFIRSAKAGNNLLLLDLTIAGSTGPASPEALLTQIHAQVLFMMALAQTINPGIGCVHGGIPDVLGLEGDLDYSDPGQPLINSAMARLNLWVTGMPSAQSGGSTSIINDIPAAVTESELSRNKLRTYGVHILRHAMGALGNLNYFSLEKFVLDCQRERDARRNWLTTRHDFLIPLYFPEDRNVVNGIREIAEKGGPKNADHTLNNVGAFYRWHERLAKAAREKEYFPDPDEAVEANNGELERGSEEESYTQLQDTFLKT</sequence>
<dbReference type="GO" id="GO:0032259">
    <property type="term" value="P:methylation"/>
    <property type="evidence" value="ECO:0007669"/>
    <property type="project" value="UniProtKB-KW"/>
</dbReference>
<dbReference type="OrthoDB" id="5411540at2"/>
<dbReference type="GO" id="GO:0008168">
    <property type="term" value="F:methyltransferase activity"/>
    <property type="evidence" value="ECO:0007669"/>
    <property type="project" value="UniProtKB-KW"/>
</dbReference>
<feature type="region of interest" description="Disordered" evidence="4">
    <location>
        <begin position="468"/>
        <end position="501"/>
    </location>
</feature>
<dbReference type="InterPro" id="IPR038601">
    <property type="entry name" value="MttB-like_sf"/>
</dbReference>
<dbReference type="AlphaFoldDB" id="A0A5K7ZGB2"/>
<reference evidence="5 6" key="1">
    <citation type="submission" date="2019-11" db="EMBL/GenBank/DDBJ databases">
        <title>Comparative genomics of hydrocarbon-degrading Desulfosarcina strains.</title>
        <authorList>
            <person name="Watanabe M."/>
            <person name="Kojima H."/>
            <person name="Fukui M."/>
        </authorList>
    </citation>
    <scope>NUCLEOTIDE SEQUENCE [LARGE SCALE GENOMIC DNA]</scope>
    <source>
        <strain evidence="5 6">PP31</strain>
    </source>
</reference>
<dbReference type="EMBL" id="AP021875">
    <property type="protein sequence ID" value="BBO78733.1"/>
    <property type="molecule type" value="Genomic_DNA"/>
</dbReference>
<dbReference type="GO" id="GO:0015948">
    <property type="term" value="P:methanogenesis"/>
    <property type="evidence" value="ECO:0007669"/>
    <property type="project" value="InterPro"/>
</dbReference>
<dbReference type="Gene3D" id="3.20.20.480">
    <property type="entry name" value="Trimethylamine methyltransferase-like"/>
    <property type="match status" value="1"/>
</dbReference>
<evidence type="ECO:0008006" key="7">
    <source>
        <dbReference type="Google" id="ProtNLM"/>
    </source>
</evidence>
<comment type="similarity">
    <text evidence="1">Belongs to the trimethylamine methyltransferase family.</text>
</comment>
<evidence type="ECO:0000256" key="3">
    <source>
        <dbReference type="ARBA" id="ARBA00022679"/>
    </source>
</evidence>
<dbReference type="Proteomes" id="UP000427769">
    <property type="component" value="Chromosome"/>
</dbReference>
<proteinExistence type="inferred from homology"/>
<keyword evidence="6" id="KW-1185">Reference proteome</keyword>
<accession>A0A5K7ZGB2</accession>
<dbReference type="RefSeq" id="WP_155307337.1">
    <property type="nucleotide sequence ID" value="NZ_AP021875.1"/>
</dbReference>
<evidence type="ECO:0000256" key="4">
    <source>
        <dbReference type="SAM" id="MobiDB-lite"/>
    </source>
</evidence>